<reference evidence="1 2" key="1">
    <citation type="submission" date="2017-12" db="EMBL/GenBank/DDBJ databases">
        <authorList>
            <person name="Pombert J.-F."/>
            <person name="Haag K.L."/>
            <person name="Ebert D."/>
        </authorList>
    </citation>
    <scope>NUCLEOTIDE SEQUENCE [LARGE SCALE GENOMIC DNA]</scope>
    <source>
        <strain evidence="1">IL-BN-2</strain>
    </source>
</reference>
<dbReference type="EMBL" id="PIXR01000005">
    <property type="protein sequence ID" value="TBU10000.1"/>
    <property type="molecule type" value="Genomic_DNA"/>
</dbReference>
<dbReference type="Proteomes" id="UP000293045">
    <property type="component" value="Unassembled WGS sequence"/>
</dbReference>
<comment type="caution">
    <text evidence="1">The sequence shown here is derived from an EMBL/GenBank/DDBJ whole genome shotgun (WGS) entry which is preliminary data.</text>
</comment>
<evidence type="ECO:0000313" key="2">
    <source>
        <dbReference type="Proteomes" id="UP000293045"/>
    </source>
</evidence>
<name>A0A4Q9LRE3_9MICR</name>
<dbReference type="AlphaFoldDB" id="A0A4Q9LRE3"/>
<protein>
    <submittedName>
        <fullName evidence="1">Uncharacterized protein</fullName>
    </submittedName>
</protein>
<organism evidence="1 2">
    <name type="scientific">Hamiltosporidium magnivora</name>
    <dbReference type="NCBI Taxonomy" id="148818"/>
    <lineage>
        <taxon>Eukaryota</taxon>
        <taxon>Fungi</taxon>
        <taxon>Fungi incertae sedis</taxon>
        <taxon>Microsporidia</taxon>
        <taxon>Dubosqiidae</taxon>
        <taxon>Hamiltosporidium</taxon>
    </lineage>
</organism>
<proteinExistence type="predicted"/>
<accession>A0A4Q9LRE3</accession>
<dbReference type="VEuPathDB" id="MicrosporidiaDB:CWI39_0005p0020"/>
<gene>
    <name evidence="1" type="ORF">CWI39_0005p0020</name>
</gene>
<sequence length="54" mass="6258">MISRIVMEWNKDIESEQFICVLILNIEVLTQSEILQAISASCMVENINYINNIK</sequence>
<evidence type="ECO:0000313" key="1">
    <source>
        <dbReference type="EMBL" id="TBU10000.1"/>
    </source>
</evidence>